<evidence type="ECO:0000313" key="6">
    <source>
        <dbReference type="EMBL" id="BBE42688.1"/>
    </source>
</evidence>
<dbReference type="CDD" id="cd00311">
    <property type="entry name" value="TIM"/>
    <property type="match status" value="1"/>
</dbReference>
<evidence type="ECO:0000256" key="3">
    <source>
        <dbReference type="ARBA" id="ARBA00023152"/>
    </source>
</evidence>
<dbReference type="InterPro" id="IPR035990">
    <property type="entry name" value="TIM_sf"/>
</dbReference>
<accession>A0A4P2VP37</accession>
<proteinExistence type="inferred from homology"/>
<dbReference type="EC" id="5.3.1.1" evidence="5"/>
<evidence type="ECO:0000256" key="2">
    <source>
        <dbReference type="ARBA" id="ARBA00022490"/>
    </source>
</evidence>
<dbReference type="GO" id="GO:0006094">
    <property type="term" value="P:gluconeogenesis"/>
    <property type="evidence" value="ECO:0007669"/>
    <property type="project" value="UniProtKB-UniRule"/>
</dbReference>
<dbReference type="GO" id="GO:0006096">
    <property type="term" value="P:glycolytic process"/>
    <property type="evidence" value="ECO:0007669"/>
    <property type="project" value="UniProtKB-UniRule"/>
</dbReference>
<comment type="subcellular location">
    <subcellularLocation>
        <location evidence="5">Cytoplasm</location>
    </subcellularLocation>
</comment>
<dbReference type="GO" id="GO:0005737">
    <property type="term" value="C:cytoplasm"/>
    <property type="evidence" value="ECO:0007669"/>
    <property type="project" value="UniProtKB-SubCell"/>
</dbReference>
<feature type="active site" description="Electrophile" evidence="5">
    <location>
        <position position="97"/>
    </location>
</feature>
<dbReference type="SUPFAM" id="SSF51351">
    <property type="entry name" value="Triosephosphate isomerase (TIM)"/>
    <property type="match status" value="1"/>
</dbReference>
<dbReference type="Pfam" id="PF00121">
    <property type="entry name" value="TIM"/>
    <property type="match status" value="1"/>
</dbReference>
<keyword evidence="4 5" id="KW-0413">Isomerase</keyword>
<feature type="binding site" evidence="5">
    <location>
        <position position="185"/>
    </location>
    <ligand>
        <name>substrate</name>
    </ligand>
</feature>
<feature type="binding site" evidence="5">
    <location>
        <begin position="13"/>
        <end position="15"/>
    </location>
    <ligand>
        <name>substrate</name>
    </ligand>
</feature>
<keyword evidence="1 5" id="KW-0312">Gluconeogenesis</keyword>
<dbReference type="AlphaFoldDB" id="A0A4P2VP37"/>
<keyword evidence="7" id="KW-1185">Reference proteome</keyword>
<dbReference type="PROSITE" id="PS51440">
    <property type="entry name" value="TIM_2"/>
    <property type="match status" value="1"/>
</dbReference>
<dbReference type="InterPro" id="IPR000652">
    <property type="entry name" value="Triosephosphate_isomerase"/>
</dbReference>
<comment type="similarity">
    <text evidence="5">Belongs to the triosephosphate isomerase family.</text>
</comment>
<dbReference type="Gene3D" id="3.20.20.70">
    <property type="entry name" value="Aldolase class I"/>
    <property type="match status" value="1"/>
</dbReference>
<dbReference type="UniPathway" id="UPA00109">
    <property type="reaction ID" value="UER00189"/>
</dbReference>
<evidence type="ECO:0000256" key="1">
    <source>
        <dbReference type="ARBA" id="ARBA00022432"/>
    </source>
</evidence>
<sequence>MGIGADRPLIVINFKNYREAQGDGALRIAKAAEDVSRRTGVLVAVAPPQVTLMQVVRSVSIPVFAQHVDDVEPSSTTGFVPPESVSASGASGSIINHSEHRLPEDTVGRLVRRMRDLGLTSLVCASTPDEAARLARFSPDYIAIEPPELIGTGRAVSRVAPEVISRGVEAVHAVSPDVTVLCGAGIASGDDVRASIELGAMGVLVSSAIVRAPDPGAKVEEFARHASGVRGR</sequence>
<dbReference type="EMBL" id="AP018732">
    <property type="protein sequence ID" value="BBE42688.1"/>
    <property type="molecule type" value="Genomic_DNA"/>
</dbReference>
<evidence type="ECO:0000256" key="4">
    <source>
        <dbReference type="ARBA" id="ARBA00023235"/>
    </source>
</evidence>
<comment type="catalytic activity">
    <reaction evidence="5">
        <text>D-glyceraldehyde 3-phosphate = dihydroxyacetone phosphate</text>
        <dbReference type="Rhea" id="RHEA:18585"/>
        <dbReference type="ChEBI" id="CHEBI:57642"/>
        <dbReference type="ChEBI" id="CHEBI:59776"/>
        <dbReference type="EC" id="5.3.1.1"/>
    </reaction>
</comment>
<protein>
    <recommendedName>
        <fullName evidence="5">Triosephosphate isomerase</fullName>
        <shortName evidence="5">TIM</shortName>
        <shortName evidence="5">TPI</shortName>
        <ecNumber evidence="5">5.3.1.1</ecNumber>
    </recommendedName>
    <alternativeName>
        <fullName evidence="5">Triose-phosphate isomerase</fullName>
    </alternativeName>
</protein>
<dbReference type="InterPro" id="IPR013785">
    <property type="entry name" value="Aldolase_TIM"/>
</dbReference>
<evidence type="ECO:0000256" key="5">
    <source>
        <dbReference type="HAMAP-Rule" id="MF_00147"/>
    </source>
</evidence>
<comment type="pathway">
    <text evidence="5">Carbohydrate degradation; glycolysis; D-glyceraldehyde 3-phosphate from glycerone phosphate: step 1/1.</text>
</comment>
<comment type="subunit">
    <text evidence="5">Homotetramer; dimer of dimers.</text>
</comment>
<evidence type="ECO:0000313" key="7">
    <source>
        <dbReference type="Proteomes" id="UP000509448"/>
    </source>
</evidence>
<dbReference type="NCBIfam" id="TIGR00419">
    <property type="entry name" value="tim"/>
    <property type="match status" value="1"/>
</dbReference>
<comment type="pathway">
    <text evidence="5">Carbohydrate biosynthesis; gluconeogenesis.</text>
</comment>
<dbReference type="HAMAP" id="MF_00147_A">
    <property type="entry name" value="TIM_A"/>
    <property type="match status" value="1"/>
</dbReference>
<reference evidence="6 7" key="1">
    <citation type="journal article" date="2019" name="ISME J.">
        <title>Isolation and characterization of a thermophilic sulfur- and iron-reducing thaumarchaeote from a terrestrial acidic hot spring.</title>
        <authorList>
            <person name="Kato S."/>
            <person name="Itoh T."/>
            <person name="Yuki M."/>
            <person name="Nagamori M."/>
            <person name="Ohnishi M."/>
            <person name="Uematsu K."/>
            <person name="Suzuki K."/>
            <person name="Takashina T."/>
            <person name="Ohkuma M."/>
        </authorList>
    </citation>
    <scope>NUCLEOTIDE SEQUENCE [LARGE SCALE GENOMIC DNA]</scope>
    <source>
        <strain evidence="6 7">NAS-02</strain>
    </source>
</reference>
<dbReference type="KEGG" id="ccai:NAS2_1299"/>
<comment type="function">
    <text evidence="5">Involved in the gluconeogenesis. Catalyzes stereospecifically the conversion of dihydroxyacetone phosphate (DHAP) to D-glyceraldehyde-3-phosphate (G3P).</text>
</comment>
<organism evidence="6 7">
    <name type="scientific">Conexivisphaera calida</name>
    <dbReference type="NCBI Taxonomy" id="1874277"/>
    <lineage>
        <taxon>Archaea</taxon>
        <taxon>Nitrososphaerota</taxon>
        <taxon>Conexivisphaeria</taxon>
        <taxon>Conexivisphaerales</taxon>
        <taxon>Conexivisphaeraceae</taxon>
        <taxon>Conexivisphaera</taxon>
    </lineage>
</organism>
<dbReference type="Proteomes" id="UP000509448">
    <property type="component" value="Chromosome"/>
</dbReference>
<dbReference type="NCBIfam" id="NF003302">
    <property type="entry name" value="PRK04302.1"/>
    <property type="match status" value="1"/>
</dbReference>
<feature type="binding site" evidence="5">
    <location>
        <position position="150"/>
    </location>
    <ligand>
        <name>substrate</name>
    </ligand>
</feature>
<name>A0A4P2VP37_9ARCH</name>
<gene>
    <name evidence="5" type="primary">tpiA</name>
    <name evidence="6" type="ORF">NAS2_1299</name>
</gene>
<dbReference type="InterPro" id="IPR022891">
    <property type="entry name" value="Triosephosphate_isomerase_arc"/>
</dbReference>
<dbReference type="UniPathway" id="UPA00138"/>
<comment type="caution">
    <text evidence="5">Lacks conserved residue(s) required for the propagation of feature annotation.</text>
</comment>
<keyword evidence="2 5" id="KW-0963">Cytoplasm</keyword>
<dbReference type="GO" id="GO:0004807">
    <property type="term" value="F:triose-phosphate isomerase activity"/>
    <property type="evidence" value="ECO:0007669"/>
    <property type="project" value="UniProtKB-UniRule"/>
</dbReference>
<feature type="active site" description="Proton acceptor" evidence="5">
    <location>
        <position position="145"/>
    </location>
</feature>
<keyword evidence="3 5" id="KW-0324">Glycolysis</keyword>